<gene>
    <name evidence="2" type="ORF">M9Y10_010606</name>
</gene>
<name>A0ABR2ILA1_9EUKA</name>
<dbReference type="Proteomes" id="UP001470230">
    <property type="component" value="Unassembled WGS sequence"/>
</dbReference>
<keyword evidence="3" id="KW-1185">Reference proteome</keyword>
<evidence type="ECO:0000313" key="3">
    <source>
        <dbReference type="Proteomes" id="UP001470230"/>
    </source>
</evidence>
<evidence type="ECO:0000313" key="2">
    <source>
        <dbReference type="EMBL" id="KAK8865075.1"/>
    </source>
</evidence>
<evidence type="ECO:0000256" key="1">
    <source>
        <dbReference type="SAM" id="MobiDB-lite"/>
    </source>
</evidence>
<feature type="compositionally biased region" description="Basic and acidic residues" evidence="1">
    <location>
        <begin position="29"/>
        <end position="41"/>
    </location>
</feature>
<accession>A0ABR2ILA1</accession>
<protein>
    <submittedName>
        <fullName evidence="2">Uncharacterized protein</fullName>
    </submittedName>
</protein>
<reference evidence="2 3" key="1">
    <citation type="submission" date="2024-04" db="EMBL/GenBank/DDBJ databases">
        <title>Tritrichomonas musculus Genome.</title>
        <authorList>
            <person name="Alves-Ferreira E."/>
            <person name="Grigg M."/>
            <person name="Lorenzi H."/>
            <person name="Galac M."/>
        </authorList>
    </citation>
    <scope>NUCLEOTIDE SEQUENCE [LARGE SCALE GENOMIC DNA]</scope>
    <source>
        <strain evidence="2 3">EAF2021</strain>
    </source>
</reference>
<comment type="caution">
    <text evidence="2">The sequence shown here is derived from an EMBL/GenBank/DDBJ whole genome shotgun (WGS) entry which is preliminary data.</text>
</comment>
<sequence length="170" mass="19537">MSIKLTVTLKDIGLEGLDSSTPDKAYNLRQRERQKNQEKNQKSPKKGSKSPEVLAVNETIATFTQLEHVPCHFRTALCPDRCNHATDVAVFKIDQYVKYEKLGKYGDDKVEEFYWDLKPTAESSKLHPEYLEQVKALKPGEKVKLNWSHFYVSEDGVQTPERSVTFFAKI</sequence>
<proteinExistence type="predicted"/>
<feature type="region of interest" description="Disordered" evidence="1">
    <location>
        <begin position="16"/>
        <end position="51"/>
    </location>
</feature>
<dbReference type="EMBL" id="JAPFFF010000016">
    <property type="protein sequence ID" value="KAK8865075.1"/>
    <property type="molecule type" value="Genomic_DNA"/>
</dbReference>
<organism evidence="2 3">
    <name type="scientific">Tritrichomonas musculus</name>
    <dbReference type="NCBI Taxonomy" id="1915356"/>
    <lineage>
        <taxon>Eukaryota</taxon>
        <taxon>Metamonada</taxon>
        <taxon>Parabasalia</taxon>
        <taxon>Tritrichomonadida</taxon>
        <taxon>Tritrichomonadidae</taxon>
        <taxon>Tritrichomonas</taxon>
    </lineage>
</organism>